<dbReference type="InterPro" id="IPR039424">
    <property type="entry name" value="SBP_5"/>
</dbReference>
<reference evidence="3 4" key="1">
    <citation type="submission" date="2018-06" db="EMBL/GenBank/DDBJ databases">
        <title>Streptacidiphilus pinicola sp. nov., isolated from pine grove soil.</title>
        <authorList>
            <person name="Roh S.G."/>
            <person name="Park S."/>
            <person name="Kim M.-K."/>
            <person name="Yun B.-R."/>
            <person name="Park J."/>
            <person name="Kim M.J."/>
            <person name="Kim Y.S."/>
            <person name="Kim S.B."/>
        </authorList>
    </citation>
    <scope>NUCLEOTIDE SEQUENCE [LARGE SCALE GENOMIC DNA]</scope>
    <source>
        <strain evidence="3 4">MMS16-CNU450</strain>
    </source>
</reference>
<dbReference type="GO" id="GO:0042597">
    <property type="term" value="C:periplasmic space"/>
    <property type="evidence" value="ECO:0007669"/>
    <property type="project" value="UniProtKB-ARBA"/>
</dbReference>
<dbReference type="Proteomes" id="UP000248889">
    <property type="component" value="Unassembled WGS sequence"/>
</dbReference>
<evidence type="ECO:0000259" key="2">
    <source>
        <dbReference type="Pfam" id="PF00496"/>
    </source>
</evidence>
<evidence type="ECO:0000256" key="1">
    <source>
        <dbReference type="SAM" id="SignalP"/>
    </source>
</evidence>
<dbReference type="InterPro" id="IPR000914">
    <property type="entry name" value="SBP_5_dom"/>
</dbReference>
<comment type="caution">
    <text evidence="3">The sequence shown here is derived from an EMBL/GenBank/DDBJ whole genome shotgun (WGS) entry which is preliminary data.</text>
</comment>
<dbReference type="Gene3D" id="3.40.190.10">
    <property type="entry name" value="Periplasmic binding protein-like II"/>
    <property type="match status" value="1"/>
</dbReference>
<accession>A0A2X0IMU4</accession>
<organism evidence="3 4">
    <name type="scientific">Streptacidiphilus pinicola</name>
    <dbReference type="NCBI Taxonomy" id="2219663"/>
    <lineage>
        <taxon>Bacteria</taxon>
        <taxon>Bacillati</taxon>
        <taxon>Actinomycetota</taxon>
        <taxon>Actinomycetes</taxon>
        <taxon>Kitasatosporales</taxon>
        <taxon>Streptomycetaceae</taxon>
        <taxon>Streptacidiphilus</taxon>
    </lineage>
</organism>
<dbReference type="OrthoDB" id="7888869at2"/>
<dbReference type="PANTHER" id="PTHR30290">
    <property type="entry name" value="PERIPLASMIC BINDING COMPONENT OF ABC TRANSPORTER"/>
    <property type="match status" value="1"/>
</dbReference>
<dbReference type="AlphaFoldDB" id="A0A2X0IMU4"/>
<evidence type="ECO:0000313" key="3">
    <source>
        <dbReference type="EMBL" id="RAG84641.1"/>
    </source>
</evidence>
<dbReference type="PROSITE" id="PS51257">
    <property type="entry name" value="PROKAR_LIPOPROTEIN"/>
    <property type="match status" value="1"/>
</dbReference>
<dbReference type="InterPro" id="IPR030678">
    <property type="entry name" value="Peptide/Ni-bd"/>
</dbReference>
<dbReference type="PIRSF" id="PIRSF002741">
    <property type="entry name" value="MppA"/>
    <property type="match status" value="1"/>
</dbReference>
<name>A0A2X0IMU4_9ACTN</name>
<dbReference type="RefSeq" id="WP_111501633.1">
    <property type="nucleotide sequence ID" value="NZ_QKYN01000061.1"/>
</dbReference>
<keyword evidence="4" id="KW-1185">Reference proteome</keyword>
<feature type="signal peptide" evidence="1">
    <location>
        <begin position="1"/>
        <end position="24"/>
    </location>
</feature>
<evidence type="ECO:0000313" key="4">
    <source>
        <dbReference type="Proteomes" id="UP000248889"/>
    </source>
</evidence>
<protein>
    <submittedName>
        <fullName evidence="3">ABC transporter family substrate-binding protein</fullName>
    </submittedName>
</protein>
<feature type="domain" description="Solute-binding protein family 5" evidence="2">
    <location>
        <begin position="122"/>
        <end position="465"/>
    </location>
</feature>
<dbReference type="GO" id="GO:0015833">
    <property type="term" value="P:peptide transport"/>
    <property type="evidence" value="ECO:0007669"/>
    <property type="project" value="TreeGrafter"/>
</dbReference>
<dbReference type="Pfam" id="PF00496">
    <property type="entry name" value="SBP_bac_5"/>
    <property type="match status" value="1"/>
</dbReference>
<dbReference type="SUPFAM" id="SSF53850">
    <property type="entry name" value="Periplasmic binding protein-like II"/>
    <property type="match status" value="1"/>
</dbReference>
<keyword evidence="1" id="KW-0732">Signal</keyword>
<dbReference type="PANTHER" id="PTHR30290:SF65">
    <property type="entry name" value="MONOACYL PHOSPHATIDYLINOSITOL TETRAMANNOSIDE-BINDING PROTEIN LPQW-RELATED"/>
    <property type="match status" value="1"/>
</dbReference>
<dbReference type="Gene3D" id="3.10.105.10">
    <property type="entry name" value="Dipeptide-binding Protein, Domain 3"/>
    <property type="match status" value="1"/>
</dbReference>
<feature type="chain" id="PRO_5038731636" evidence="1">
    <location>
        <begin position="25"/>
        <end position="567"/>
    </location>
</feature>
<proteinExistence type="predicted"/>
<sequence length="567" mass="60855">MSRYTVKLATAVALSAGLVLSATACSSSSGSSAAPSAKPINANLNQINAVDPSQLKQGGTFNFPVDQYSSQWNVLNADSQNEQSTVWTMESVMPQEFHTTADNKLAVDTDYFSSITNTMTGGKQVTTYDINPKAKWSDGTPITWKDIEADWSVQNGKNPKFNDTQTTGYSQIASVVQGKDQFEAVVTYATPFSDWAALFSPLYPASQISTVDGFNNSYKNKIPVTAGPFKIGKMDPTTKVVTVVRDPNWWGNKPVLDSINFRTLDASSTPGAFASGEIDWEDIGPSPSIYKQAKQVAGASIRVAGAPNLRQMWLNGKSPNLTDVNVRKAVMQAINRVAIGKSDLSGLPWDVQLLNNNFLVNNASGYKDNAGALGQFDPTAAKAALDAAGWKMGSNGFRTKDGKEFDLTLEIPAGTPVATNEAQLLTAMLKDVGISVKTTQGVGDQFFNDVQAGKFDLTVFSELGSLPYFPISNVEPNFLNPTSAGIGSNYSRIGSPALDAAMNKAGSDTDPTQYLADVNAADAMVWQMAIHVPLYQRPQIVATKSTLANFGANGFQDIDWTKIGFTK</sequence>
<dbReference type="EMBL" id="QKYN01000061">
    <property type="protein sequence ID" value="RAG84641.1"/>
    <property type="molecule type" value="Genomic_DNA"/>
</dbReference>
<gene>
    <name evidence="3" type="ORF">DN069_15835</name>
</gene>
<dbReference type="GO" id="GO:1904680">
    <property type="term" value="F:peptide transmembrane transporter activity"/>
    <property type="evidence" value="ECO:0007669"/>
    <property type="project" value="TreeGrafter"/>
</dbReference>
<dbReference type="CDD" id="cd08501">
    <property type="entry name" value="PBP2_Lpqw"/>
    <property type="match status" value="1"/>
</dbReference>
<dbReference type="GO" id="GO:0043190">
    <property type="term" value="C:ATP-binding cassette (ABC) transporter complex"/>
    <property type="evidence" value="ECO:0007669"/>
    <property type="project" value="InterPro"/>
</dbReference>